<dbReference type="Proteomes" id="UP001601444">
    <property type="component" value="Unassembled WGS sequence"/>
</dbReference>
<evidence type="ECO:0000256" key="4">
    <source>
        <dbReference type="PROSITE-ProRule" id="PRU00335"/>
    </source>
</evidence>
<dbReference type="EMBL" id="JBIAMX010000009">
    <property type="protein sequence ID" value="MFF0544564.1"/>
    <property type="molecule type" value="Genomic_DNA"/>
</dbReference>
<dbReference type="InterPro" id="IPR050109">
    <property type="entry name" value="HTH-type_TetR-like_transc_reg"/>
</dbReference>
<evidence type="ECO:0000259" key="5">
    <source>
        <dbReference type="PROSITE" id="PS50977"/>
    </source>
</evidence>
<accession>A0ABW6PQ82</accession>
<feature type="domain" description="HTH tetR-type" evidence="5">
    <location>
        <begin position="36"/>
        <end position="96"/>
    </location>
</feature>
<protein>
    <submittedName>
        <fullName evidence="6">TetR/AcrR family transcriptional regulator</fullName>
    </submittedName>
</protein>
<dbReference type="SUPFAM" id="SSF48498">
    <property type="entry name" value="Tetracyclin repressor-like, C-terminal domain"/>
    <property type="match status" value="1"/>
</dbReference>
<gene>
    <name evidence="6" type="ORF">ACFYTF_17170</name>
</gene>
<feature type="DNA-binding region" description="H-T-H motif" evidence="4">
    <location>
        <begin position="59"/>
        <end position="78"/>
    </location>
</feature>
<dbReference type="PANTHER" id="PTHR30055">
    <property type="entry name" value="HTH-TYPE TRANSCRIPTIONAL REGULATOR RUTR"/>
    <property type="match status" value="1"/>
</dbReference>
<evidence type="ECO:0000313" key="6">
    <source>
        <dbReference type="EMBL" id="MFF0544564.1"/>
    </source>
</evidence>
<dbReference type="PROSITE" id="PS50977">
    <property type="entry name" value="HTH_TETR_2"/>
    <property type="match status" value="1"/>
</dbReference>
<dbReference type="Gene3D" id="1.10.10.60">
    <property type="entry name" value="Homeodomain-like"/>
    <property type="match status" value="1"/>
</dbReference>
<dbReference type="Gene3D" id="1.10.357.10">
    <property type="entry name" value="Tetracycline Repressor, domain 2"/>
    <property type="match status" value="1"/>
</dbReference>
<dbReference type="InterPro" id="IPR004111">
    <property type="entry name" value="Repressor_TetR_C"/>
</dbReference>
<comment type="caution">
    <text evidence="6">The sequence shown here is derived from an EMBL/GenBank/DDBJ whole genome shotgun (WGS) entry which is preliminary data.</text>
</comment>
<dbReference type="RefSeq" id="WP_245558109.1">
    <property type="nucleotide sequence ID" value="NZ_JBIAMX010000009.1"/>
</dbReference>
<evidence type="ECO:0000256" key="2">
    <source>
        <dbReference type="ARBA" id="ARBA00023125"/>
    </source>
</evidence>
<evidence type="ECO:0000256" key="3">
    <source>
        <dbReference type="ARBA" id="ARBA00023163"/>
    </source>
</evidence>
<keyword evidence="7" id="KW-1185">Reference proteome</keyword>
<dbReference type="SUPFAM" id="SSF46689">
    <property type="entry name" value="Homeodomain-like"/>
    <property type="match status" value="1"/>
</dbReference>
<evidence type="ECO:0000256" key="1">
    <source>
        <dbReference type="ARBA" id="ARBA00023015"/>
    </source>
</evidence>
<keyword evidence="2 4" id="KW-0238">DNA-binding</keyword>
<organism evidence="6 7">
    <name type="scientific">Nocardia thailandica</name>
    <dbReference type="NCBI Taxonomy" id="257275"/>
    <lineage>
        <taxon>Bacteria</taxon>
        <taxon>Bacillati</taxon>
        <taxon>Actinomycetota</taxon>
        <taxon>Actinomycetes</taxon>
        <taxon>Mycobacteriales</taxon>
        <taxon>Nocardiaceae</taxon>
        <taxon>Nocardia</taxon>
    </lineage>
</organism>
<evidence type="ECO:0000313" key="7">
    <source>
        <dbReference type="Proteomes" id="UP001601444"/>
    </source>
</evidence>
<dbReference type="Pfam" id="PF02909">
    <property type="entry name" value="TetR_C_1"/>
    <property type="match status" value="1"/>
</dbReference>
<reference evidence="6 7" key="1">
    <citation type="submission" date="2024-10" db="EMBL/GenBank/DDBJ databases">
        <title>The Natural Products Discovery Center: Release of the First 8490 Sequenced Strains for Exploring Actinobacteria Biosynthetic Diversity.</title>
        <authorList>
            <person name="Kalkreuter E."/>
            <person name="Kautsar S.A."/>
            <person name="Yang D."/>
            <person name="Bader C.D."/>
            <person name="Teijaro C.N."/>
            <person name="Fluegel L."/>
            <person name="Davis C.M."/>
            <person name="Simpson J.R."/>
            <person name="Lauterbach L."/>
            <person name="Steele A.D."/>
            <person name="Gui C."/>
            <person name="Meng S."/>
            <person name="Li G."/>
            <person name="Viehrig K."/>
            <person name="Ye F."/>
            <person name="Su P."/>
            <person name="Kiefer A.F."/>
            <person name="Nichols A."/>
            <person name="Cepeda A.J."/>
            <person name="Yan W."/>
            <person name="Fan B."/>
            <person name="Jiang Y."/>
            <person name="Adhikari A."/>
            <person name="Zheng C.-J."/>
            <person name="Schuster L."/>
            <person name="Cowan T.M."/>
            <person name="Smanski M.J."/>
            <person name="Chevrette M.G."/>
            <person name="De Carvalho L.P.S."/>
            <person name="Shen B."/>
        </authorList>
    </citation>
    <scope>NUCLEOTIDE SEQUENCE [LARGE SCALE GENOMIC DNA]</scope>
    <source>
        <strain evidence="6 7">NPDC004045</strain>
    </source>
</reference>
<proteinExistence type="predicted"/>
<dbReference type="Pfam" id="PF00440">
    <property type="entry name" value="TetR_N"/>
    <property type="match status" value="1"/>
</dbReference>
<dbReference type="InterPro" id="IPR001647">
    <property type="entry name" value="HTH_TetR"/>
</dbReference>
<keyword evidence="3" id="KW-0804">Transcription</keyword>
<dbReference type="InterPro" id="IPR009057">
    <property type="entry name" value="Homeodomain-like_sf"/>
</dbReference>
<sequence>MAEPTETPAEQAARTLALLWRHERPLPVPARGPKPAVTVDEVVAAAIALADREGLDKVSVRAVAAELGLRAMSLYTYVPSKESLLVLMVDQVARADPPIPAGLPVRDRLRALAATVRAELLAHPWLLEVSPWRQVLGPGRMRRYERQLAALDGSGLDDVAMDRAVAVLTEFATGNARTAVAAAAEAARMSDARWWELHGPLLAEVMPAEEFPLASRVGAAAGEVYQAPADPDGAFDYGVGLLIEGILTGAGRTEP</sequence>
<dbReference type="InterPro" id="IPR036271">
    <property type="entry name" value="Tet_transcr_reg_TetR-rel_C_sf"/>
</dbReference>
<name>A0ABW6PQ82_9NOCA</name>
<keyword evidence="1" id="KW-0805">Transcription regulation</keyword>
<dbReference type="PANTHER" id="PTHR30055:SF151">
    <property type="entry name" value="TRANSCRIPTIONAL REGULATORY PROTEIN"/>
    <property type="match status" value="1"/>
</dbReference>